<dbReference type="EMBL" id="JAFFGZ010000005">
    <property type="protein sequence ID" value="KAK4645133.1"/>
    <property type="molecule type" value="Genomic_DNA"/>
</dbReference>
<keyword evidence="2" id="KW-1185">Reference proteome</keyword>
<dbReference type="GeneID" id="87891773"/>
<evidence type="ECO:0000313" key="1">
    <source>
        <dbReference type="EMBL" id="KAK4645133.1"/>
    </source>
</evidence>
<dbReference type="RefSeq" id="XP_062734109.1">
    <property type="nucleotide sequence ID" value="XM_062872562.1"/>
</dbReference>
<dbReference type="Proteomes" id="UP001322138">
    <property type="component" value="Unassembled WGS sequence"/>
</dbReference>
<gene>
    <name evidence="1" type="ORF">QC761_0059880</name>
</gene>
<reference evidence="1 2" key="1">
    <citation type="journal article" date="2023" name="bioRxiv">
        <title>High-quality genome assemblies of four members of thePodospora anserinaspecies complex.</title>
        <authorList>
            <person name="Ament-Velasquez S.L."/>
            <person name="Vogan A.A."/>
            <person name="Wallerman O."/>
            <person name="Hartmann F."/>
            <person name="Gautier V."/>
            <person name="Silar P."/>
            <person name="Giraud T."/>
            <person name="Johannesson H."/>
        </authorList>
    </citation>
    <scope>NUCLEOTIDE SEQUENCE [LARGE SCALE GENOMIC DNA]</scope>
    <source>
        <strain evidence="1 2">CBS 112042</strain>
    </source>
</reference>
<organism evidence="1 2">
    <name type="scientific">Podospora bellae-mahoneyi</name>
    <dbReference type="NCBI Taxonomy" id="2093777"/>
    <lineage>
        <taxon>Eukaryota</taxon>
        <taxon>Fungi</taxon>
        <taxon>Dikarya</taxon>
        <taxon>Ascomycota</taxon>
        <taxon>Pezizomycotina</taxon>
        <taxon>Sordariomycetes</taxon>
        <taxon>Sordariomycetidae</taxon>
        <taxon>Sordariales</taxon>
        <taxon>Podosporaceae</taxon>
        <taxon>Podospora</taxon>
    </lineage>
</organism>
<evidence type="ECO:0000313" key="2">
    <source>
        <dbReference type="Proteomes" id="UP001322138"/>
    </source>
</evidence>
<accession>A0ABR0FNW1</accession>
<comment type="caution">
    <text evidence="1">The sequence shown here is derived from an EMBL/GenBank/DDBJ whole genome shotgun (WGS) entry which is preliminary data.</text>
</comment>
<sequence>MMYILWENLPEIYHLCGFSYLCRTCCLAPELRTVDTVRSGPFDIKEKRLGSVERRHDLNCWELTVSSWPDFVSTRTEPHALNQSLSPIPASCPMMDLYPQAD</sequence>
<proteinExistence type="predicted"/>
<name>A0ABR0FNW1_9PEZI</name>
<protein>
    <submittedName>
        <fullName evidence="1">Uncharacterized protein</fullName>
    </submittedName>
</protein>